<dbReference type="InterPro" id="IPR012939">
    <property type="entry name" value="Glyco_hydro_92"/>
</dbReference>
<dbReference type="STRING" id="857340.A0A086T888"/>
<dbReference type="InterPro" id="IPR050883">
    <property type="entry name" value="PNGase"/>
</dbReference>
<reference evidence="6" key="1">
    <citation type="journal article" date="2014" name="Genome Announc.">
        <title>Genome sequence and annotation of Acremonium chrysogenum, producer of the beta-lactam antibiotic cephalosporin C.</title>
        <authorList>
            <person name="Terfehr D."/>
            <person name="Dahlmann T.A."/>
            <person name="Specht T."/>
            <person name="Zadra I."/>
            <person name="Kuernsteiner H."/>
            <person name="Kueck U."/>
        </authorList>
    </citation>
    <scope>NUCLEOTIDE SEQUENCE [LARGE SCALE GENOMIC DNA]</scope>
    <source>
        <strain evidence="6">ATCC 11550 / CBS 779.69 / DSM 880 / IAM 14645 / JCM 23072 / IMI 49137</strain>
    </source>
</reference>
<accession>A0A086T888</accession>
<evidence type="ECO:0000256" key="2">
    <source>
        <dbReference type="SAM" id="SignalP"/>
    </source>
</evidence>
<dbReference type="Pfam" id="PF17678">
    <property type="entry name" value="Glyco_hydro_92N"/>
    <property type="match status" value="1"/>
</dbReference>
<dbReference type="Gene3D" id="1.20.1610.10">
    <property type="entry name" value="alpha-1,2-mannosidases domains"/>
    <property type="match status" value="1"/>
</dbReference>
<dbReference type="GO" id="GO:0006516">
    <property type="term" value="P:glycoprotein catabolic process"/>
    <property type="evidence" value="ECO:0007669"/>
    <property type="project" value="TreeGrafter"/>
</dbReference>
<feature type="signal peptide" evidence="2">
    <location>
        <begin position="1"/>
        <end position="20"/>
    </location>
</feature>
<dbReference type="InterPro" id="IPR005887">
    <property type="entry name" value="GH92_a_mannosidase_put"/>
</dbReference>
<dbReference type="GO" id="GO:0000224">
    <property type="term" value="F:peptide-N4-(N-acetyl-beta-glucosaminyl)asparagine amidase activity"/>
    <property type="evidence" value="ECO:0007669"/>
    <property type="project" value="TreeGrafter"/>
</dbReference>
<feature type="domain" description="Glycosyl hydrolase family 92" evidence="3">
    <location>
        <begin position="325"/>
        <end position="830"/>
    </location>
</feature>
<evidence type="ECO:0000313" key="6">
    <source>
        <dbReference type="Proteomes" id="UP000029964"/>
    </source>
</evidence>
<comment type="caution">
    <text evidence="5">The sequence shown here is derived from an EMBL/GenBank/DDBJ whole genome shotgun (WGS) entry which is preliminary data.</text>
</comment>
<dbReference type="PANTHER" id="PTHR12143:SF27">
    <property type="entry name" value="ALPHA-1,2-MANNOSIDASE FAMILY PROTEIN (AFU_ORTHOLOGUE AFUA_5G10520)"/>
    <property type="match status" value="1"/>
</dbReference>
<name>A0A086T888_HAPC1</name>
<dbReference type="Gene3D" id="2.70.98.10">
    <property type="match status" value="1"/>
</dbReference>
<feature type="chain" id="PRO_5001815453" evidence="2">
    <location>
        <begin position="21"/>
        <end position="855"/>
    </location>
</feature>
<dbReference type="GO" id="GO:0005829">
    <property type="term" value="C:cytosol"/>
    <property type="evidence" value="ECO:0007669"/>
    <property type="project" value="TreeGrafter"/>
</dbReference>
<evidence type="ECO:0000259" key="3">
    <source>
        <dbReference type="Pfam" id="PF07971"/>
    </source>
</evidence>
<evidence type="ECO:0000259" key="4">
    <source>
        <dbReference type="Pfam" id="PF17678"/>
    </source>
</evidence>
<dbReference type="GO" id="GO:0016798">
    <property type="term" value="F:hydrolase activity, acting on glycosyl bonds"/>
    <property type="evidence" value="ECO:0007669"/>
    <property type="project" value="UniProtKB-KW"/>
</dbReference>
<dbReference type="AlphaFoldDB" id="A0A086T888"/>
<sequence length="855" mass="94860">MRTALFLIPLWASFSASVLAADVDYSQYVNPFMGGSGPFDGPEPPPVYMYVIYSTRPSSWLVGGGDIFVGGAVPFGVAKVGIDTYEKNASFSAINGGWTPNGSVTAVSMMHVSGTGGAPKYGIVSQMPLTKIHEPVNLLDNRTYWQRRVGDDVARVGYFKTSLESGVDIELSGARHSGIMQYSFPTDGERHVLVDVSHYLPSETGGYNTQSFLGGEIRLNGSEYQGHGTYSGGFNEGAPYTVFFCGEFDSEPDQARTFRGPNTDPTPRFRSFDSGPPAYPVFNEEASTERSSPLNDRIGALFTWKGTTGTVKSRVGISFMDTQTACRYRDEEIKSWHLQDTEEAAVREWNTDVFSKIRVAVDSSTANQTNLALLYSSLYFMHLMPSDRTGENPLWDSNEPYWDDFYTFWDIFRCTVSLYHLIQPERYEGMIRAVIDIWRHEGYMPDGRSGNYNGITQGGSNADNALADAYVKGLRGGINWTDGYAAMVKDAEVLPANTYSILDQAGSVRHGRGALSDWLSLGYLSRDRCTRSISRTVEYASNDYALSVVAAGEDPGDVDKYLGRSANWQRLWSDEVESHGFKGFLAPRNSDGSWDNPAEYNPAKCGFCTWGDITYEATPFEYSFTIPHDMKTLIEFMGGGKLFENRLDHIMMPNTSEQDLDANGAGITSIMNIGPKALRNKVCVKFLLLYRNEPDFATPYLYNYINKQHKSVNQTRHLANTYFRNATYGVPGNSDAGALNSWLIWQMLGIYPIATQPVYLLASPWFPEINMTINGNSTLQIISKGSDGQSLGQKGYYVQSVTINGEKWEKNWFEHDDLMVNGGTLEFTVGSNISGWETGEVPPSPGHVILPSDSR</sequence>
<dbReference type="InterPro" id="IPR014718">
    <property type="entry name" value="GH-type_carb-bd"/>
</dbReference>
<dbReference type="GO" id="GO:0005975">
    <property type="term" value="P:carbohydrate metabolic process"/>
    <property type="evidence" value="ECO:0007669"/>
    <property type="project" value="InterPro"/>
</dbReference>
<proteinExistence type="predicted"/>
<dbReference type="Pfam" id="PF07971">
    <property type="entry name" value="Glyco_hydro_92"/>
    <property type="match status" value="1"/>
</dbReference>
<feature type="region of interest" description="Disordered" evidence="1">
    <location>
        <begin position="254"/>
        <end position="275"/>
    </location>
</feature>
<evidence type="ECO:0000256" key="1">
    <source>
        <dbReference type="SAM" id="MobiDB-lite"/>
    </source>
</evidence>
<dbReference type="GO" id="GO:0005634">
    <property type="term" value="C:nucleus"/>
    <property type="evidence" value="ECO:0007669"/>
    <property type="project" value="TreeGrafter"/>
</dbReference>
<dbReference type="PANTHER" id="PTHR12143">
    <property type="entry name" value="PEPTIDE N-GLYCANASE PNGASE -RELATED"/>
    <property type="match status" value="1"/>
</dbReference>
<dbReference type="InterPro" id="IPR041371">
    <property type="entry name" value="GH92_N"/>
</dbReference>
<feature type="domain" description="Glycosyl hydrolase family 92 N-terminal" evidence="4">
    <location>
        <begin position="28"/>
        <end position="318"/>
    </location>
</feature>
<evidence type="ECO:0000313" key="5">
    <source>
        <dbReference type="EMBL" id="KFH45570.1"/>
    </source>
</evidence>
<protein>
    <submittedName>
        <fullName evidence="5">Putative glycosidase-like protein</fullName>
    </submittedName>
</protein>
<dbReference type="SUPFAM" id="SSF48208">
    <property type="entry name" value="Six-hairpin glycosidases"/>
    <property type="match status" value="1"/>
</dbReference>
<dbReference type="FunFam" id="3.30.2080.10:FF:000001">
    <property type="entry name" value="Alpha-1,2-mannosidase subfamily"/>
    <property type="match status" value="1"/>
</dbReference>
<dbReference type="FunFam" id="1.20.1050.60:FF:000002">
    <property type="entry name" value="Glycosyl hydrolase family 92"/>
    <property type="match status" value="1"/>
</dbReference>
<dbReference type="NCBIfam" id="TIGR01180">
    <property type="entry name" value="aman2_put"/>
    <property type="match status" value="1"/>
</dbReference>
<dbReference type="GO" id="GO:0030246">
    <property type="term" value="F:carbohydrate binding"/>
    <property type="evidence" value="ECO:0007669"/>
    <property type="project" value="InterPro"/>
</dbReference>
<dbReference type="Gene3D" id="3.30.2080.10">
    <property type="entry name" value="GH92 mannosidase domain"/>
    <property type="match status" value="1"/>
</dbReference>
<gene>
    <name evidence="5" type="ORF">ACRE_036370</name>
</gene>
<keyword evidence="5" id="KW-0326">Glycosidase</keyword>
<dbReference type="EMBL" id="JPKY01000030">
    <property type="protein sequence ID" value="KFH45570.1"/>
    <property type="molecule type" value="Genomic_DNA"/>
</dbReference>
<dbReference type="OrthoDB" id="449263at2759"/>
<keyword evidence="6" id="KW-1185">Reference proteome</keyword>
<dbReference type="HOGENOM" id="CLU_003690_4_2_1"/>
<keyword evidence="2" id="KW-0732">Signal</keyword>
<organism evidence="5 6">
    <name type="scientific">Hapsidospora chrysogenum (strain ATCC 11550 / CBS 779.69 / DSM 880 / IAM 14645 / JCM 23072 / IMI 49137)</name>
    <name type="common">Acremonium chrysogenum</name>
    <dbReference type="NCBI Taxonomy" id="857340"/>
    <lineage>
        <taxon>Eukaryota</taxon>
        <taxon>Fungi</taxon>
        <taxon>Dikarya</taxon>
        <taxon>Ascomycota</taxon>
        <taxon>Pezizomycotina</taxon>
        <taxon>Sordariomycetes</taxon>
        <taxon>Hypocreomycetidae</taxon>
        <taxon>Hypocreales</taxon>
        <taxon>Bionectriaceae</taxon>
        <taxon>Hapsidospora</taxon>
    </lineage>
</organism>
<dbReference type="Gene3D" id="1.20.1050.60">
    <property type="entry name" value="alpha-1,2-mannosidase"/>
    <property type="match status" value="1"/>
</dbReference>
<dbReference type="InterPro" id="IPR008928">
    <property type="entry name" value="6-hairpin_glycosidase_sf"/>
</dbReference>
<keyword evidence="5" id="KW-0378">Hydrolase</keyword>
<dbReference type="Proteomes" id="UP000029964">
    <property type="component" value="Unassembled WGS sequence"/>
</dbReference>